<dbReference type="eggNOG" id="KOG0351">
    <property type="taxonomic scope" value="Eukaryota"/>
</dbReference>
<dbReference type="Pfam" id="PF00270">
    <property type="entry name" value="DEAD"/>
    <property type="match status" value="1"/>
</dbReference>
<dbReference type="PANTHER" id="PTHR13710">
    <property type="entry name" value="DNA HELICASE RECQ FAMILY MEMBER"/>
    <property type="match status" value="1"/>
</dbReference>
<evidence type="ECO:0000256" key="5">
    <source>
        <dbReference type="ARBA" id="ARBA00022840"/>
    </source>
</evidence>
<keyword evidence="5 7" id="KW-0067">ATP-binding</keyword>
<organism evidence="10 11">
    <name type="scientific">Capronia coronata CBS 617.96</name>
    <dbReference type="NCBI Taxonomy" id="1182541"/>
    <lineage>
        <taxon>Eukaryota</taxon>
        <taxon>Fungi</taxon>
        <taxon>Dikarya</taxon>
        <taxon>Ascomycota</taxon>
        <taxon>Pezizomycotina</taxon>
        <taxon>Eurotiomycetes</taxon>
        <taxon>Chaetothyriomycetidae</taxon>
        <taxon>Chaetothyriales</taxon>
        <taxon>Herpotrichiellaceae</taxon>
        <taxon>Capronia</taxon>
    </lineage>
</organism>
<evidence type="ECO:0000256" key="2">
    <source>
        <dbReference type="ARBA" id="ARBA00022741"/>
    </source>
</evidence>
<keyword evidence="11" id="KW-1185">Reference proteome</keyword>
<proteinExistence type="inferred from homology"/>
<dbReference type="Pfam" id="PF00271">
    <property type="entry name" value="Helicase_C"/>
    <property type="match status" value="1"/>
</dbReference>
<evidence type="ECO:0000256" key="1">
    <source>
        <dbReference type="ARBA" id="ARBA00005446"/>
    </source>
</evidence>
<dbReference type="GO" id="GO:0005524">
    <property type="term" value="F:ATP binding"/>
    <property type="evidence" value="ECO:0007669"/>
    <property type="project" value="UniProtKB-KW"/>
</dbReference>
<evidence type="ECO:0000256" key="6">
    <source>
        <dbReference type="ARBA" id="ARBA00034617"/>
    </source>
</evidence>
<dbReference type="FunFam" id="3.40.50.300:FF:001389">
    <property type="entry name" value="ATP-dependent DNA helicase RecQ"/>
    <property type="match status" value="1"/>
</dbReference>
<gene>
    <name evidence="10" type="ORF">A1O1_08311</name>
</gene>
<comment type="similarity">
    <text evidence="1 7">Belongs to the helicase family. RecQ subfamily.</text>
</comment>
<dbReference type="GO" id="GO:0043138">
    <property type="term" value="F:3'-5' DNA helicase activity"/>
    <property type="evidence" value="ECO:0007669"/>
    <property type="project" value="UniProtKB-EC"/>
</dbReference>
<dbReference type="GO" id="GO:0003676">
    <property type="term" value="F:nucleic acid binding"/>
    <property type="evidence" value="ECO:0007669"/>
    <property type="project" value="InterPro"/>
</dbReference>
<evidence type="ECO:0000259" key="8">
    <source>
        <dbReference type="PROSITE" id="PS51192"/>
    </source>
</evidence>
<dbReference type="GO" id="GO:0000724">
    <property type="term" value="P:double-strand break repair via homologous recombination"/>
    <property type="evidence" value="ECO:0007669"/>
    <property type="project" value="TreeGrafter"/>
</dbReference>
<dbReference type="EC" id="5.6.2.4" evidence="7"/>
<dbReference type="GO" id="GO:0016887">
    <property type="term" value="F:ATP hydrolysis activity"/>
    <property type="evidence" value="ECO:0007669"/>
    <property type="project" value="RHEA"/>
</dbReference>
<dbReference type="RefSeq" id="XP_007727363.1">
    <property type="nucleotide sequence ID" value="XM_007729173.1"/>
</dbReference>
<dbReference type="HOGENOM" id="CLU_001103_9_3_1"/>
<dbReference type="PANTHER" id="PTHR13710:SF152">
    <property type="entry name" value="ATP-DEPENDENT DNA HELICASE Q5"/>
    <property type="match status" value="1"/>
</dbReference>
<reference evidence="10 11" key="1">
    <citation type="submission" date="2013-03" db="EMBL/GenBank/DDBJ databases">
        <title>The Genome Sequence of Capronia coronata CBS 617.96.</title>
        <authorList>
            <consortium name="The Broad Institute Genomics Platform"/>
            <person name="Cuomo C."/>
            <person name="de Hoog S."/>
            <person name="Gorbushina A."/>
            <person name="Walker B."/>
            <person name="Young S.K."/>
            <person name="Zeng Q."/>
            <person name="Gargeya S."/>
            <person name="Fitzgerald M."/>
            <person name="Haas B."/>
            <person name="Abouelleil A."/>
            <person name="Allen A.W."/>
            <person name="Alvarado L."/>
            <person name="Arachchi H.M."/>
            <person name="Berlin A.M."/>
            <person name="Chapman S.B."/>
            <person name="Gainer-Dewar J."/>
            <person name="Goldberg J."/>
            <person name="Griggs A."/>
            <person name="Gujja S."/>
            <person name="Hansen M."/>
            <person name="Howarth C."/>
            <person name="Imamovic A."/>
            <person name="Ireland A."/>
            <person name="Larimer J."/>
            <person name="McCowan C."/>
            <person name="Murphy C."/>
            <person name="Pearson M."/>
            <person name="Poon T.W."/>
            <person name="Priest M."/>
            <person name="Roberts A."/>
            <person name="Saif S."/>
            <person name="Shea T."/>
            <person name="Sisk P."/>
            <person name="Sykes S."/>
            <person name="Wortman J."/>
            <person name="Nusbaum C."/>
            <person name="Birren B."/>
        </authorList>
    </citation>
    <scope>NUCLEOTIDE SEQUENCE [LARGE SCALE GENOMIC DNA]</scope>
    <source>
        <strain evidence="10 11">CBS 617.96</strain>
    </source>
</reference>
<evidence type="ECO:0000259" key="9">
    <source>
        <dbReference type="PROSITE" id="PS51194"/>
    </source>
</evidence>
<dbReference type="STRING" id="1182541.W9YCV7"/>
<feature type="domain" description="Helicase ATP-binding" evidence="8">
    <location>
        <begin position="36"/>
        <end position="212"/>
    </location>
</feature>
<dbReference type="Pfam" id="PF16124">
    <property type="entry name" value="RecQ_Zn_bind"/>
    <property type="match status" value="1"/>
</dbReference>
<evidence type="ECO:0000313" key="11">
    <source>
        <dbReference type="Proteomes" id="UP000019484"/>
    </source>
</evidence>
<dbReference type="NCBIfam" id="TIGR00614">
    <property type="entry name" value="recQ_fam"/>
    <property type="match status" value="1"/>
</dbReference>
<comment type="catalytic activity">
    <reaction evidence="7">
        <text>ATP + H2O = ADP + phosphate + H(+)</text>
        <dbReference type="Rhea" id="RHEA:13065"/>
        <dbReference type="ChEBI" id="CHEBI:15377"/>
        <dbReference type="ChEBI" id="CHEBI:15378"/>
        <dbReference type="ChEBI" id="CHEBI:30616"/>
        <dbReference type="ChEBI" id="CHEBI:43474"/>
        <dbReference type="ChEBI" id="CHEBI:456216"/>
    </reaction>
</comment>
<comment type="subcellular location">
    <subcellularLocation>
        <location evidence="7">Nucleus</location>
    </subcellularLocation>
</comment>
<dbReference type="CDD" id="cd17920">
    <property type="entry name" value="DEXHc_RecQ"/>
    <property type="match status" value="1"/>
</dbReference>
<comment type="caution">
    <text evidence="10">The sequence shown here is derived from an EMBL/GenBank/DDBJ whole genome shotgun (WGS) entry which is preliminary data.</text>
</comment>
<dbReference type="GeneID" id="19163162"/>
<dbReference type="Proteomes" id="UP000019484">
    <property type="component" value="Unassembled WGS sequence"/>
</dbReference>
<evidence type="ECO:0000256" key="7">
    <source>
        <dbReference type="RuleBase" id="RU364117"/>
    </source>
</evidence>
<dbReference type="GO" id="GO:0005694">
    <property type="term" value="C:chromosome"/>
    <property type="evidence" value="ECO:0007669"/>
    <property type="project" value="TreeGrafter"/>
</dbReference>
<evidence type="ECO:0000313" key="10">
    <source>
        <dbReference type="EMBL" id="EXJ80169.1"/>
    </source>
</evidence>
<dbReference type="PROSITE" id="PS51192">
    <property type="entry name" value="HELICASE_ATP_BIND_1"/>
    <property type="match status" value="1"/>
</dbReference>
<name>W9YCV7_9EURO</name>
<dbReference type="InterPro" id="IPR011545">
    <property type="entry name" value="DEAD/DEAH_box_helicase_dom"/>
</dbReference>
<evidence type="ECO:0000256" key="4">
    <source>
        <dbReference type="ARBA" id="ARBA00022806"/>
    </source>
</evidence>
<keyword evidence="2 7" id="KW-0547">Nucleotide-binding</keyword>
<keyword evidence="4 7" id="KW-0347">Helicase</keyword>
<dbReference type="SUPFAM" id="SSF52540">
    <property type="entry name" value="P-loop containing nucleoside triphosphate hydrolases"/>
    <property type="match status" value="1"/>
</dbReference>
<dbReference type="SMART" id="SM00490">
    <property type="entry name" value="HELICc"/>
    <property type="match status" value="1"/>
</dbReference>
<feature type="domain" description="Helicase C-terminal" evidence="9">
    <location>
        <begin position="270"/>
        <end position="432"/>
    </location>
</feature>
<dbReference type="OrthoDB" id="10261556at2759"/>
<dbReference type="InterPro" id="IPR027417">
    <property type="entry name" value="P-loop_NTPase"/>
</dbReference>
<dbReference type="SMART" id="SM00487">
    <property type="entry name" value="DEXDc"/>
    <property type="match status" value="1"/>
</dbReference>
<dbReference type="GO" id="GO:0005634">
    <property type="term" value="C:nucleus"/>
    <property type="evidence" value="ECO:0007669"/>
    <property type="project" value="UniProtKB-SubCell"/>
</dbReference>
<dbReference type="AlphaFoldDB" id="W9YCV7"/>
<dbReference type="InterPro" id="IPR001650">
    <property type="entry name" value="Helicase_C-like"/>
</dbReference>
<dbReference type="GO" id="GO:0009378">
    <property type="term" value="F:four-way junction helicase activity"/>
    <property type="evidence" value="ECO:0007669"/>
    <property type="project" value="TreeGrafter"/>
</dbReference>
<dbReference type="InterPro" id="IPR014001">
    <property type="entry name" value="Helicase_ATP-bd"/>
</dbReference>
<accession>W9YCV7</accession>
<dbReference type="InterPro" id="IPR004589">
    <property type="entry name" value="DNA_helicase_ATP-dep_RecQ"/>
</dbReference>
<protein>
    <recommendedName>
        <fullName evidence="7">ATP-dependent DNA helicase</fullName>
        <ecNumber evidence="7">5.6.2.4</ecNumber>
    </recommendedName>
</protein>
<dbReference type="GO" id="GO:0005737">
    <property type="term" value="C:cytoplasm"/>
    <property type="evidence" value="ECO:0007669"/>
    <property type="project" value="TreeGrafter"/>
</dbReference>
<dbReference type="Gene3D" id="3.40.50.300">
    <property type="entry name" value="P-loop containing nucleotide triphosphate hydrolases"/>
    <property type="match status" value="2"/>
</dbReference>
<dbReference type="InterPro" id="IPR032284">
    <property type="entry name" value="RecQ_Zn-bd"/>
</dbReference>
<evidence type="ECO:0000256" key="3">
    <source>
        <dbReference type="ARBA" id="ARBA00022801"/>
    </source>
</evidence>
<keyword evidence="3 7" id="KW-0378">Hydrolase</keyword>
<comment type="catalytic activity">
    <reaction evidence="6 7">
        <text>Couples ATP hydrolysis with the unwinding of duplex DNA by translocating in the 3'-5' direction.</text>
        <dbReference type="EC" id="5.6.2.4"/>
    </reaction>
</comment>
<dbReference type="PROSITE" id="PS51194">
    <property type="entry name" value="HELICASE_CTER"/>
    <property type="match status" value="1"/>
</dbReference>
<keyword evidence="7" id="KW-0539">Nucleus</keyword>
<sequence length="505" mass="57028">MPRASLKRSDSITDLRFTLRRVFGKDSFRPLQEEVITAAIAGHDVFLCAATSFGKSLCYQLPAVVSLGVTVVISPLLALMHNQVQSAQELGIIVESINGKTPWAEKVRIETDLLCGHPATKLLYVTPELCATDHFRKLIVQIHRQGQLVRIAVDEAHCISEWGHDFRPTYKELKWLKSTLNCPAVPVMAVTATATSQVRDDIFSFLGLDDQTTKSFATSTSRPNIHYEVQYFSESNPENGENDMLPYLMNRLEFMHQRRLARLESLLQDDPVAAVAPISGIIYVPLRSTADWLASKLTGAEMRAQPYHAGLEDEKRKQTQTTFLRYATADPRLLPIKDGRSLMASFNIICATTAFGMGIDVPTIRFVIHYGLPRGMESFTQESGRAGRDDKAASSIIFYTREDKERCEFRARSDANREKSKAKREARMQSLKSIVEFCENTHICRHDLVSRYFGDKAGLADCYFACDVCKEGSIQLKKRKERGLATETEAFEFTQREPVTQYDWD</sequence>
<dbReference type="EMBL" id="AMWN01000008">
    <property type="protein sequence ID" value="EXJ80169.1"/>
    <property type="molecule type" value="Genomic_DNA"/>
</dbReference>